<dbReference type="PANTHER" id="PTHR14374:SF0">
    <property type="entry name" value="TRAFFICKING PROTEIN PARTICLE COMPLEX SUBUNIT 11"/>
    <property type="match status" value="1"/>
</dbReference>
<name>A0A2N9ILL2_FAGSY</name>
<feature type="domain" description="Trafficking protein particle complex subunit 11" evidence="1">
    <location>
        <begin position="257"/>
        <end position="418"/>
    </location>
</feature>
<gene>
    <name evidence="2" type="ORF">FSB_LOCUS53230</name>
</gene>
<dbReference type="InterPro" id="IPR021773">
    <property type="entry name" value="TPC11"/>
</dbReference>
<evidence type="ECO:0000313" key="2">
    <source>
        <dbReference type="EMBL" id="SPD25348.1"/>
    </source>
</evidence>
<dbReference type="EMBL" id="OIVN01006113">
    <property type="protein sequence ID" value="SPD25348.1"/>
    <property type="molecule type" value="Genomic_DNA"/>
</dbReference>
<proteinExistence type="predicted"/>
<dbReference type="AlphaFoldDB" id="A0A2N9ILL2"/>
<organism evidence="2">
    <name type="scientific">Fagus sylvatica</name>
    <name type="common">Beechnut</name>
    <dbReference type="NCBI Taxonomy" id="28930"/>
    <lineage>
        <taxon>Eukaryota</taxon>
        <taxon>Viridiplantae</taxon>
        <taxon>Streptophyta</taxon>
        <taxon>Embryophyta</taxon>
        <taxon>Tracheophyta</taxon>
        <taxon>Spermatophyta</taxon>
        <taxon>Magnoliopsida</taxon>
        <taxon>eudicotyledons</taxon>
        <taxon>Gunneridae</taxon>
        <taxon>Pentapetalae</taxon>
        <taxon>rosids</taxon>
        <taxon>fabids</taxon>
        <taxon>Fagales</taxon>
        <taxon>Fagaceae</taxon>
        <taxon>Fagus</taxon>
    </lineage>
</organism>
<dbReference type="Pfam" id="PF11817">
    <property type="entry name" value="Foie-gras_1"/>
    <property type="match status" value="1"/>
</dbReference>
<reference evidence="2" key="1">
    <citation type="submission" date="2018-02" db="EMBL/GenBank/DDBJ databases">
        <authorList>
            <person name="Cohen D.B."/>
            <person name="Kent A.D."/>
        </authorList>
    </citation>
    <scope>NUCLEOTIDE SEQUENCE</scope>
</reference>
<accession>A0A2N9ILL2</accession>
<dbReference type="PANTHER" id="PTHR14374">
    <property type="entry name" value="FOIE GRAS"/>
    <property type="match status" value="1"/>
</dbReference>
<sequence>MEEYPEELRTPPVTLISVVGCPDLHSTLSKHLHSEQPPINTLALPDFSKISLFSAKPDSPSPPPPPPPPSGILKRDWLLKHRTRIPSVVAALFSHDHLSGDPAQWLQVCSHIDQLKAILRPRNIKLLLVVVVDSDNVDDLSEDRMLALRKRAELDSKYVVLFNQNDSSALHRLGSAFAELANLYYRDEGRRIKLRLEKKTFNSSSIIELNIRYCFKVIVLCQEFRRDWAEALRFYDDAYHTLRQMIGTSKRLPAIQRLVEIKTVAEQLHFKISTLLLHGGKVAEAVTWFRQHNASYRRLIGAPEAIFLHWEWLSRQFLVFAELLDKSSAAIKNVSSLVLATADKALTEWESRPAYYYQLAAHYLKEKRSSFELALSMSETANEIDNSAESVVPSTYVGQFARLLEQGDAFALQSLTDEEYIRFAIAEGKRWPENIMLLVNLIMQNLFLRVSQICTDKRGGSLCCGRSWDYLQECARKHGVMKDFLEYSLEMAALPVSTGTDTQSFRFKDCGPAGPASLAQREVIHKEVLGLVSGESGLASVKNSTNLKITGDNPLHLEIDPVSPLRLVLLASVAFHEQMIKPNASTLITLSLLSQLPLTVEIEQLEVQFNQSDCNFTIMNAQRPPLAATAEDKEGRRVETSPSLTLSTNKWLRLTYDIKSDQSGKLECTSVIAKMGPHFTICCRAESPASMDDLPLWKFEDLVETSPMKDPALAFTGQKATQVEEPDPQVDLNLGASGPAFVGESFIVPVNVISMGHAVYSGELKINLVDVRGGGLFSPRETEPSSMDSHHVELLGISGPEGEDETQLGIQQLPRFTLTSERYSAGFQPSVAASTIFVFPSKPHFKVADVEDKRMESLVAE</sequence>
<evidence type="ECO:0000259" key="1">
    <source>
        <dbReference type="Pfam" id="PF11817"/>
    </source>
</evidence>
<protein>
    <recommendedName>
        <fullName evidence="1">Trafficking protein particle complex subunit 11 domain-containing protein</fullName>
    </recommendedName>
</protein>